<dbReference type="GO" id="GO:0006520">
    <property type="term" value="P:amino acid metabolic process"/>
    <property type="evidence" value="ECO:0007669"/>
    <property type="project" value="UniProtKB-ARBA"/>
</dbReference>
<protein>
    <recommendedName>
        <fullName evidence="2">ACT-like domain-containing protein</fullName>
    </recommendedName>
</protein>
<feature type="domain" description="ACT-like" evidence="2">
    <location>
        <begin position="84"/>
        <end position="128"/>
    </location>
</feature>
<name>A0AAD9S8R2_PHOAM</name>
<dbReference type="Pfam" id="PF00585">
    <property type="entry name" value="Thr_dehydrat_C"/>
    <property type="match status" value="1"/>
</dbReference>
<dbReference type="AlphaFoldDB" id="A0AAD9S8R2"/>
<dbReference type="EMBL" id="JAUJFL010000006">
    <property type="protein sequence ID" value="KAK2600344.1"/>
    <property type="molecule type" value="Genomic_DNA"/>
</dbReference>
<organism evidence="3 4">
    <name type="scientific">Phomopsis amygdali</name>
    <name type="common">Fusicoccum amygdali</name>
    <dbReference type="NCBI Taxonomy" id="1214568"/>
    <lineage>
        <taxon>Eukaryota</taxon>
        <taxon>Fungi</taxon>
        <taxon>Dikarya</taxon>
        <taxon>Ascomycota</taxon>
        <taxon>Pezizomycotina</taxon>
        <taxon>Sordariomycetes</taxon>
        <taxon>Sordariomycetidae</taxon>
        <taxon>Diaporthales</taxon>
        <taxon>Diaporthaceae</taxon>
        <taxon>Diaporthe</taxon>
    </lineage>
</organism>
<proteinExistence type="predicted"/>
<comment type="caution">
    <text evidence="3">The sequence shown here is derived from an EMBL/GenBank/DDBJ whole genome shotgun (WGS) entry which is preliminary data.</text>
</comment>
<evidence type="ECO:0000259" key="2">
    <source>
        <dbReference type="Pfam" id="PF00585"/>
    </source>
</evidence>
<dbReference type="Gene3D" id="3.40.1020.10">
    <property type="entry name" value="Biosynthetic Threonine Deaminase, Domain 3"/>
    <property type="match status" value="1"/>
</dbReference>
<reference evidence="3" key="1">
    <citation type="submission" date="2023-06" db="EMBL/GenBank/DDBJ databases">
        <authorList>
            <person name="Noh H."/>
        </authorList>
    </citation>
    <scope>NUCLEOTIDE SEQUENCE</scope>
    <source>
        <strain evidence="3">DUCC20226</strain>
    </source>
</reference>
<keyword evidence="1" id="KW-0732">Signal</keyword>
<keyword evidence="4" id="KW-1185">Reference proteome</keyword>
<feature type="signal peptide" evidence="1">
    <location>
        <begin position="1"/>
        <end position="31"/>
    </location>
</feature>
<dbReference type="Proteomes" id="UP001265746">
    <property type="component" value="Unassembled WGS sequence"/>
</dbReference>
<dbReference type="InterPro" id="IPR001721">
    <property type="entry name" value="TD_ACT-like"/>
</dbReference>
<dbReference type="InterPro" id="IPR038110">
    <property type="entry name" value="TD_ACT-like_sf"/>
</dbReference>
<dbReference type="GO" id="GO:0046394">
    <property type="term" value="P:carboxylic acid biosynthetic process"/>
    <property type="evidence" value="ECO:0007669"/>
    <property type="project" value="UniProtKB-ARBA"/>
</dbReference>
<evidence type="ECO:0000256" key="1">
    <source>
        <dbReference type="SAM" id="SignalP"/>
    </source>
</evidence>
<gene>
    <name evidence="3" type="ORF">N8I77_009885</name>
</gene>
<accession>A0AAD9S8R2</accession>
<evidence type="ECO:0000313" key="3">
    <source>
        <dbReference type="EMBL" id="KAK2600344.1"/>
    </source>
</evidence>
<feature type="chain" id="PRO_5041922318" description="ACT-like domain-containing protein" evidence="1">
    <location>
        <begin position="32"/>
        <end position="134"/>
    </location>
</feature>
<dbReference type="InterPro" id="IPR045865">
    <property type="entry name" value="ACT-like_dom_sf"/>
</dbReference>
<sequence>MPSPIQLSVRCIFGCRTVLLGLSLTAPGISANTGTAGPVAPYRLDQQRREWPLSPVTDLSGDELAKSLFDTWSVGFSNVPDGASVHVQLPRKAGSLDKFLNTLRPKYNISLFQYRNSGGDIAKILAGILCLIRR</sequence>
<dbReference type="SUPFAM" id="SSF55021">
    <property type="entry name" value="ACT-like"/>
    <property type="match status" value="1"/>
</dbReference>
<evidence type="ECO:0000313" key="4">
    <source>
        <dbReference type="Proteomes" id="UP001265746"/>
    </source>
</evidence>